<feature type="compositionally biased region" description="Low complexity" evidence="1">
    <location>
        <begin position="247"/>
        <end position="263"/>
    </location>
</feature>
<gene>
    <name evidence="4" type="ORF">FKR81_30845</name>
</gene>
<feature type="compositionally biased region" description="Pro residues" evidence="1">
    <location>
        <begin position="264"/>
        <end position="291"/>
    </location>
</feature>
<feature type="domain" description="DUF5667" evidence="3">
    <location>
        <begin position="76"/>
        <end position="149"/>
    </location>
</feature>
<evidence type="ECO:0000256" key="2">
    <source>
        <dbReference type="SAM" id="Phobius"/>
    </source>
</evidence>
<proteinExistence type="predicted"/>
<evidence type="ECO:0000256" key="1">
    <source>
        <dbReference type="SAM" id="MobiDB-lite"/>
    </source>
</evidence>
<dbReference type="EMBL" id="VOBR01000024">
    <property type="protein sequence ID" value="TWP47744.1"/>
    <property type="molecule type" value="Genomic_DNA"/>
</dbReference>
<keyword evidence="2" id="KW-1133">Transmembrane helix</keyword>
<keyword evidence="2" id="KW-0472">Membrane</keyword>
<dbReference type="AlphaFoldDB" id="A0A563EKY1"/>
<sequence>MADELAVVALLRSVQAGPDQATRDRIRQRVLTAPPPVPVAPVRRISARARLAVAAAAVLCLLMSLAGMSVLLSRDALPGDALYGVKRTAESASLGFVFDEEGRALKHLEFAAARISEMEALADRGAPSGDHLRALNDLDADATEGSNRLTTYGANADGRVLPSLSDWATAQHTRLTGLRPRLPVDVAERTDGSLALLTAIAQRADDLDARAGCSPITSGETDALGPLPAQDCSKVIVDPNSSSSRIPSGQPTQSTPPSSVPVSPTQPSPPQQAQPPSPGLLPTVPGLPPVSNPTTKPGITIPLPLPLPSISLPGLPGISFGN</sequence>
<evidence type="ECO:0000313" key="4">
    <source>
        <dbReference type="EMBL" id="TWP47744.1"/>
    </source>
</evidence>
<dbReference type="OrthoDB" id="3402808at2"/>
<comment type="caution">
    <text evidence="4">The sequence shown here is derived from an EMBL/GenBank/DDBJ whole genome shotgun (WGS) entry which is preliminary data.</text>
</comment>
<keyword evidence="2" id="KW-0812">Transmembrane</keyword>
<name>A0A563EKY1_9PSEU</name>
<dbReference type="Pfam" id="PF18915">
    <property type="entry name" value="DUF5667"/>
    <property type="match status" value="1"/>
</dbReference>
<feature type="transmembrane region" description="Helical" evidence="2">
    <location>
        <begin position="51"/>
        <end position="72"/>
    </location>
</feature>
<keyword evidence="5" id="KW-1185">Reference proteome</keyword>
<evidence type="ECO:0000259" key="3">
    <source>
        <dbReference type="Pfam" id="PF18915"/>
    </source>
</evidence>
<feature type="region of interest" description="Disordered" evidence="1">
    <location>
        <begin position="236"/>
        <end position="322"/>
    </location>
</feature>
<accession>A0A563EKY1</accession>
<dbReference type="InterPro" id="IPR043725">
    <property type="entry name" value="DUF5667"/>
</dbReference>
<dbReference type="RefSeq" id="WP_146357254.1">
    <property type="nucleotide sequence ID" value="NZ_VOBR01000024.1"/>
</dbReference>
<organism evidence="4 5">
    <name type="scientific">Lentzea tibetensis</name>
    <dbReference type="NCBI Taxonomy" id="2591470"/>
    <lineage>
        <taxon>Bacteria</taxon>
        <taxon>Bacillati</taxon>
        <taxon>Actinomycetota</taxon>
        <taxon>Actinomycetes</taxon>
        <taxon>Pseudonocardiales</taxon>
        <taxon>Pseudonocardiaceae</taxon>
        <taxon>Lentzea</taxon>
    </lineage>
</organism>
<evidence type="ECO:0000313" key="5">
    <source>
        <dbReference type="Proteomes" id="UP000316639"/>
    </source>
</evidence>
<feature type="compositionally biased region" description="Low complexity" evidence="1">
    <location>
        <begin position="293"/>
        <end position="322"/>
    </location>
</feature>
<dbReference type="Proteomes" id="UP000316639">
    <property type="component" value="Unassembled WGS sequence"/>
</dbReference>
<protein>
    <recommendedName>
        <fullName evidence="3">DUF5667 domain-containing protein</fullName>
    </recommendedName>
</protein>
<reference evidence="4 5" key="1">
    <citation type="submission" date="2019-07" db="EMBL/GenBank/DDBJ databases">
        <title>Lentzea xizangensis sp. nov., isolated from Qinghai-Tibetan Plateau Soils.</title>
        <authorList>
            <person name="Huang J."/>
        </authorList>
    </citation>
    <scope>NUCLEOTIDE SEQUENCE [LARGE SCALE GENOMIC DNA]</scope>
    <source>
        <strain evidence="4 5">FXJ1.1311</strain>
    </source>
</reference>